<keyword evidence="1" id="KW-0812">Transmembrane</keyword>
<sequence>MGVKVVSHASAIRDSVVSSFFAFLHSGRSGYVLLSGLALIVLAGVMMVATFDSREARAAPPGWEQFVAATGSNQWVSCSFLLSAGAIVLSINYLPRLEGEG</sequence>
<dbReference type="OrthoDB" id="424401at2759"/>
<dbReference type="Proteomes" id="UP000654075">
    <property type="component" value="Unassembled WGS sequence"/>
</dbReference>
<evidence type="ECO:0000313" key="3">
    <source>
        <dbReference type="EMBL" id="CAE8618800.1"/>
    </source>
</evidence>
<protein>
    <submittedName>
        <fullName evidence="2">Uncharacterized protein</fullName>
    </submittedName>
</protein>
<evidence type="ECO:0000313" key="2">
    <source>
        <dbReference type="EMBL" id="CAE8587341.1"/>
    </source>
</evidence>
<proteinExistence type="predicted"/>
<accession>A0A813DFC9</accession>
<keyword evidence="4" id="KW-1185">Reference proteome</keyword>
<organism evidence="2 4">
    <name type="scientific">Polarella glacialis</name>
    <name type="common">Dinoflagellate</name>
    <dbReference type="NCBI Taxonomy" id="89957"/>
    <lineage>
        <taxon>Eukaryota</taxon>
        <taxon>Sar</taxon>
        <taxon>Alveolata</taxon>
        <taxon>Dinophyceae</taxon>
        <taxon>Suessiales</taxon>
        <taxon>Suessiaceae</taxon>
        <taxon>Polarella</taxon>
    </lineage>
</organism>
<comment type="caution">
    <text evidence="2">The sequence shown here is derived from an EMBL/GenBank/DDBJ whole genome shotgun (WGS) entry which is preliminary data.</text>
</comment>
<evidence type="ECO:0000313" key="4">
    <source>
        <dbReference type="Proteomes" id="UP000654075"/>
    </source>
</evidence>
<evidence type="ECO:0000256" key="1">
    <source>
        <dbReference type="SAM" id="Phobius"/>
    </source>
</evidence>
<gene>
    <name evidence="3" type="ORF">PGLA1383_LOCUS36398</name>
    <name evidence="2" type="ORF">PGLA1383_LOCUS6180</name>
</gene>
<dbReference type="OMA" id="MAINYLP"/>
<keyword evidence="1" id="KW-1133">Transmembrane helix</keyword>
<dbReference type="AlphaFoldDB" id="A0A813DFC9"/>
<reference evidence="2" key="1">
    <citation type="submission" date="2021-02" db="EMBL/GenBank/DDBJ databases">
        <authorList>
            <person name="Dougan E. K."/>
            <person name="Rhodes N."/>
            <person name="Thang M."/>
            <person name="Chan C."/>
        </authorList>
    </citation>
    <scope>NUCLEOTIDE SEQUENCE</scope>
</reference>
<dbReference type="EMBL" id="CAJNNV010002544">
    <property type="protein sequence ID" value="CAE8587341.1"/>
    <property type="molecule type" value="Genomic_DNA"/>
</dbReference>
<keyword evidence="1" id="KW-0472">Membrane</keyword>
<feature type="transmembrane region" description="Helical" evidence="1">
    <location>
        <begin position="31"/>
        <end position="51"/>
    </location>
</feature>
<name>A0A813DFC9_POLGL</name>
<dbReference type="EMBL" id="CAJNNV010026685">
    <property type="protein sequence ID" value="CAE8618800.1"/>
    <property type="molecule type" value="Genomic_DNA"/>
</dbReference>